<protein>
    <recommendedName>
        <fullName evidence="1">NmrA-like domain-containing protein</fullName>
    </recommendedName>
</protein>
<dbReference type="AlphaFoldDB" id="A0AAJ0GDH1"/>
<name>A0AAJ0GDH1_9PEZI</name>
<comment type="caution">
    <text evidence="2">The sequence shown here is derived from an EMBL/GenBank/DDBJ whole genome shotgun (WGS) entry which is preliminary data.</text>
</comment>
<dbReference type="EMBL" id="JAWDJX010000008">
    <property type="protein sequence ID" value="KAK3055671.1"/>
    <property type="molecule type" value="Genomic_DNA"/>
</dbReference>
<evidence type="ECO:0000259" key="1">
    <source>
        <dbReference type="Pfam" id="PF05368"/>
    </source>
</evidence>
<reference evidence="2" key="1">
    <citation type="submission" date="2023-04" db="EMBL/GenBank/DDBJ databases">
        <title>Black Yeasts Isolated from many extreme environments.</title>
        <authorList>
            <person name="Coleine C."/>
            <person name="Stajich J.E."/>
            <person name="Selbmann L."/>
        </authorList>
    </citation>
    <scope>NUCLEOTIDE SEQUENCE</scope>
    <source>
        <strain evidence="2">CCFEE 5312</strain>
    </source>
</reference>
<accession>A0AAJ0GDH1</accession>
<organism evidence="2 3">
    <name type="scientific">Extremus antarcticus</name>
    <dbReference type="NCBI Taxonomy" id="702011"/>
    <lineage>
        <taxon>Eukaryota</taxon>
        <taxon>Fungi</taxon>
        <taxon>Dikarya</taxon>
        <taxon>Ascomycota</taxon>
        <taxon>Pezizomycotina</taxon>
        <taxon>Dothideomycetes</taxon>
        <taxon>Dothideomycetidae</taxon>
        <taxon>Mycosphaerellales</taxon>
        <taxon>Extremaceae</taxon>
        <taxon>Extremus</taxon>
    </lineage>
</organism>
<dbReference type="SUPFAM" id="SSF51735">
    <property type="entry name" value="NAD(P)-binding Rossmann-fold domains"/>
    <property type="match status" value="1"/>
</dbReference>
<proteinExistence type="predicted"/>
<evidence type="ECO:0000313" key="2">
    <source>
        <dbReference type="EMBL" id="KAK3055671.1"/>
    </source>
</evidence>
<keyword evidence="3" id="KW-1185">Reference proteome</keyword>
<gene>
    <name evidence="2" type="ORF">LTR09_003592</name>
</gene>
<dbReference type="Pfam" id="PF05368">
    <property type="entry name" value="NmrA"/>
    <property type="match status" value="1"/>
</dbReference>
<dbReference type="Gene3D" id="3.40.50.720">
    <property type="entry name" value="NAD(P)-binding Rossmann-like Domain"/>
    <property type="match status" value="1"/>
</dbReference>
<dbReference type="PANTHER" id="PTHR43162">
    <property type="match status" value="1"/>
</dbReference>
<dbReference type="PANTHER" id="PTHR43162:SF1">
    <property type="entry name" value="PRESTALK A DIFFERENTIATION PROTEIN A"/>
    <property type="match status" value="1"/>
</dbReference>
<feature type="domain" description="NmrA-like" evidence="1">
    <location>
        <begin position="3"/>
        <end position="282"/>
    </location>
</feature>
<dbReference type="Proteomes" id="UP001271007">
    <property type="component" value="Unassembled WGS sequence"/>
</dbReference>
<dbReference type="InterPro" id="IPR008030">
    <property type="entry name" value="NmrA-like"/>
</dbReference>
<sequence length="324" mass="35570">MSTHTILITAPGGHIGTELVPALLETGRAKLILPTSNPERLKSALPTSSTERNTTVVKGSIKDPVWIESLLREHGVNTVFLCLTGPDEALTTFNFFDAMHKAGTVRHLIYVSAGADFVSAEGMKRLFSACSSEHVLVKSTMELKLLHGNFGWKTTVLGPMLFFSNDERSKGSLVAEGWFDEPLGEAGVSRVSTRDIAEVAKTVILAPEHKHAGTKIWIGSRKTYSGSEVSALWGQALGKDVRMVKSDQLGLQQFEDGMVGKGVPRDWGRDIRLMYELFGKEGFAMPEEEYGRLCEILGREPEDYEKWVLRTGKAWAAETNGQSG</sequence>
<dbReference type="InterPro" id="IPR036291">
    <property type="entry name" value="NAD(P)-bd_dom_sf"/>
</dbReference>
<dbReference type="InterPro" id="IPR051604">
    <property type="entry name" value="Ergot_Alk_Oxidoreductase"/>
</dbReference>
<evidence type="ECO:0000313" key="3">
    <source>
        <dbReference type="Proteomes" id="UP001271007"/>
    </source>
</evidence>